<reference evidence="3" key="2">
    <citation type="submission" date="2020-11" db="EMBL/GenBank/DDBJ databases">
        <authorList>
            <person name="McCartney M.A."/>
            <person name="Auch B."/>
            <person name="Kono T."/>
            <person name="Mallez S."/>
            <person name="Becker A."/>
            <person name="Gohl D.M."/>
            <person name="Silverstein K.A.T."/>
            <person name="Koren S."/>
            <person name="Bechman K.B."/>
            <person name="Herman A."/>
            <person name="Abrahante J.E."/>
            <person name="Garbe J."/>
        </authorList>
    </citation>
    <scope>NUCLEOTIDE SEQUENCE</scope>
    <source>
        <strain evidence="3">Duluth1</strain>
        <tissue evidence="3">Whole animal</tissue>
    </source>
</reference>
<proteinExistence type="predicted"/>
<evidence type="ECO:0000313" key="4">
    <source>
        <dbReference type="Proteomes" id="UP000828390"/>
    </source>
</evidence>
<gene>
    <name evidence="3" type="ORF">DPMN_066095</name>
</gene>
<keyword evidence="1" id="KW-0472">Membrane</keyword>
<protein>
    <recommendedName>
        <fullName evidence="2">Concentrative nucleoside transporter N-terminal domain-containing protein</fullName>
    </recommendedName>
</protein>
<feature type="transmembrane region" description="Helical" evidence="1">
    <location>
        <begin position="12"/>
        <end position="32"/>
    </location>
</feature>
<evidence type="ECO:0000313" key="3">
    <source>
        <dbReference type="EMBL" id="KAH3706707.1"/>
    </source>
</evidence>
<accession>A0A9D3YXQ5</accession>
<dbReference type="InterPro" id="IPR008276">
    <property type="entry name" value="C_nuclsd_transpt"/>
</dbReference>
<dbReference type="GO" id="GO:0005415">
    <property type="term" value="F:nucleoside:sodium symporter activity"/>
    <property type="evidence" value="ECO:0007669"/>
    <property type="project" value="TreeGrafter"/>
</dbReference>
<dbReference type="GO" id="GO:0005886">
    <property type="term" value="C:plasma membrane"/>
    <property type="evidence" value="ECO:0007669"/>
    <property type="project" value="TreeGrafter"/>
</dbReference>
<reference evidence="3" key="1">
    <citation type="journal article" date="2019" name="bioRxiv">
        <title>The Genome of the Zebra Mussel, Dreissena polymorpha: A Resource for Invasive Species Research.</title>
        <authorList>
            <person name="McCartney M.A."/>
            <person name="Auch B."/>
            <person name="Kono T."/>
            <person name="Mallez S."/>
            <person name="Zhang Y."/>
            <person name="Obille A."/>
            <person name="Becker A."/>
            <person name="Abrahante J.E."/>
            <person name="Garbe J."/>
            <person name="Badalamenti J.P."/>
            <person name="Herman A."/>
            <person name="Mangelson H."/>
            <person name="Liachko I."/>
            <person name="Sullivan S."/>
            <person name="Sone E.D."/>
            <person name="Koren S."/>
            <person name="Silverstein K.A.T."/>
            <person name="Beckman K.B."/>
            <person name="Gohl D.M."/>
        </authorList>
    </citation>
    <scope>NUCLEOTIDE SEQUENCE</scope>
    <source>
        <strain evidence="3">Duluth1</strain>
        <tissue evidence="3">Whole animal</tissue>
    </source>
</reference>
<evidence type="ECO:0000259" key="2">
    <source>
        <dbReference type="Pfam" id="PF01773"/>
    </source>
</evidence>
<keyword evidence="1" id="KW-1133">Transmembrane helix</keyword>
<dbReference type="PANTHER" id="PTHR10590">
    <property type="entry name" value="SODIUM/NUCLEOSIDE COTRANSPORTER"/>
    <property type="match status" value="1"/>
</dbReference>
<name>A0A9D3YXQ5_DREPO</name>
<evidence type="ECO:0000256" key="1">
    <source>
        <dbReference type="SAM" id="Phobius"/>
    </source>
</evidence>
<dbReference type="AlphaFoldDB" id="A0A9D3YXQ5"/>
<keyword evidence="1" id="KW-0812">Transmembrane</keyword>
<keyword evidence="4" id="KW-1185">Reference proteome</keyword>
<dbReference type="PANTHER" id="PTHR10590:SF4">
    <property type="entry name" value="SOLUTE CARRIER FAMILY 28 MEMBER 3"/>
    <property type="match status" value="1"/>
</dbReference>
<dbReference type="EMBL" id="JAIWYP010000014">
    <property type="protein sequence ID" value="KAH3706707.1"/>
    <property type="molecule type" value="Genomic_DNA"/>
</dbReference>
<sequence>MSDTTINDGLQINWVPVIWGVMLQFAFGLLILRWEPGFRACQWFGDQVTVFLSNTDWGCSFVFGEKYLDHPVVFKVSVI</sequence>
<comment type="caution">
    <text evidence="3">The sequence shown here is derived from an EMBL/GenBank/DDBJ whole genome shotgun (WGS) entry which is preliminary data.</text>
</comment>
<dbReference type="Pfam" id="PF01773">
    <property type="entry name" value="Nucleos_tra2_N"/>
    <property type="match status" value="1"/>
</dbReference>
<organism evidence="3 4">
    <name type="scientific">Dreissena polymorpha</name>
    <name type="common">Zebra mussel</name>
    <name type="synonym">Mytilus polymorpha</name>
    <dbReference type="NCBI Taxonomy" id="45954"/>
    <lineage>
        <taxon>Eukaryota</taxon>
        <taxon>Metazoa</taxon>
        <taxon>Spiralia</taxon>
        <taxon>Lophotrochozoa</taxon>
        <taxon>Mollusca</taxon>
        <taxon>Bivalvia</taxon>
        <taxon>Autobranchia</taxon>
        <taxon>Heteroconchia</taxon>
        <taxon>Euheterodonta</taxon>
        <taxon>Imparidentia</taxon>
        <taxon>Neoheterodontei</taxon>
        <taxon>Myida</taxon>
        <taxon>Dreissenoidea</taxon>
        <taxon>Dreissenidae</taxon>
        <taxon>Dreissena</taxon>
    </lineage>
</organism>
<dbReference type="Proteomes" id="UP000828390">
    <property type="component" value="Unassembled WGS sequence"/>
</dbReference>
<feature type="domain" description="Concentrative nucleoside transporter N-terminal" evidence="2">
    <location>
        <begin position="11"/>
        <end position="65"/>
    </location>
</feature>
<dbReference type="InterPro" id="IPR002668">
    <property type="entry name" value="CNT_N_dom"/>
</dbReference>